<organism evidence="3 5">
    <name type="scientific">Cannabis sativa</name>
    <name type="common">Hemp</name>
    <name type="synonym">Marijuana</name>
    <dbReference type="NCBI Taxonomy" id="3483"/>
    <lineage>
        <taxon>Eukaryota</taxon>
        <taxon>Viridiplantae</taxon>
        <taxon>Streptophyta</taxon>
        <taxon>Embryophyta</taxon>
        <taxon>Tracheophyta</taxon>
        <taxon>Spermatophyta</taxon>
        <taxon>Magnoliopsida</taxon>
        <taxon>eudicotyledons</taxon>
        <taxon>Gunneridae</taxon>
        <taxon>Pentapetalae</taxon>
        <taxon>rosids</taxon>
        <taxon>fabids</taxon>
        <taxon>Rosales</taxon>
        <taxon>Cannabaceae</taxon>
        <taxon>Cannabis</taxon>
    </lineage>
</organism>
<dbReference type="EMBL" id="JAATIQ010000601">
    <property type="protein sequence ID" value="KAF4350361.1"/>
    <property type="molecule type" value="Genomic_DNA"/>
</dbReference>
<evidence type="ECO:0000313" key="3">
    <source>
        <dbReference type="EMBL" id="KAF4350361.1"/>
    </source>
</evidence>
<dbReference type="Pfam" id="PF00646">
    <property type="entry name" value="F-box"/>
    <property type="match status" value="1"/>
</dbReference>
<dbReference type="Pfam" id="PF07734">
    <property type="entry name" value="FBA_1"/>
    <property type="match status" value="1"/>
</dbReference>
<dbReference type="InterPro" id="IPR017451">
    <property type="entry name" value="F-box-assoc_interact_dom"/>
</dbReference>
<keyword evidence="5" id="KW-1185">Reference proteome</keyword>
<sequence length="404" mass="47124">MPIGKKSISHLQDFFFGFQLHLLPASITTSLMMASFSDLPSDILMEILFLVPPHSVLQLKFVNKFYYWVISDFINNPTFVSKHLSITKNQSSTSLIFKGPLVRVSDHLISYPSSTVIYDDDVVVNYSVTPITRYISLPLIHDERCNDENQHNRLYHCDGLILQVNTLGKMMLCNPFLKEFKILPEPNNIILRGPHPKIGFEIDSTTNNYKCVSIWLYDQDCTVEVYTLGSDSWREIIMRENIKDIIRGTTLEDGLCWRGVCYWLVKFFNDKYKHILTFDMRDEKFGLILDFPLGALLTCHLPHLSMWNDLLVLCWKANANTLCITTLNGTKYVHLTKFENQVRVLPFSKKDDILIKVWRDSMTETKLVSYNLLRHMCREFVWDGNTFAFFECFYVKSLVSIRRF</sequence>
<dbReference type="PANTHER" id="PTHR31672:SF13">
    <property type="entry name" value="F-BOX PROTEIN CPR30-LIKE"/>
    <property type="match status" value="1"/>
</dbReference>
<accession>A0A7J6DWD0</accession>
<proteinExistence type="predicted"/>
<dbReference type="InterPro" id="IPR006527">
    <property type="entry name" value="F-box-assoc_dom_typ1"/>
</dbReference>
<feature type="domain" description="F-box" evidence="1">
    <location>
        <begin position="33"/>
        <end position="82"/>
    </location>
</feature>
<evidence type="ECO:0000259" key="1">
    <source>
        <dbReference type="PROSITE" id="PS50181"/>
    </source>
</evidence>
<reference evidence="4 5" key="1">
    <citation type="journal article" date="2020" name="bioRxiv">
        <title>Sequence and annotation of 42 cannabis genomes reveals extensive copy number variation in cannabinoid synthesis and pathogen resistance genes.</title>
        <authorList>
            <person name="Mckernan K.J."/>
            <person name="Helbert Y."/>
            <person name="Kane L.T."/>
            <person name="Ebling H."/>
            <person name="Zhang L."/>
            <person name="Liu B."/>
            <person name="Eaton Z."/>
            <person name="Mclaughlin S."/>
            <person name="Kingan S."/>
            <person name="Baybayan P."/>
            <person name="Concepcion G."/>
            <person name="Jordan M."/>
            <person name="Riva A."/>
            <person name="Barbazuk W."/>
            <person name="Harkins T."/>
        </authorList>
    </citation>
    <scope>NUCLEOTIDE SEQUENCE [LARGE SCALE GENOMIC DNA]</scope>
    <source>
        <strain evidence="4 5">cv. Jamaican Lion 4</strain>
        <strain evidence="3">Father</strain>
        <strain evidence="2">Mother</strain>
        <tissue evidence="3">Leaf</tissue>
    </source>
</reference>
<dbReference type="SUPFAM" id="SSF81383">
    <property type="entry name" value="F-box domain"/>
    <property type="match status" value="1"/>
</dbReference>
<dbReference type="InterPro" id="IPR036047">
    <property type="entry name" value="F-box-like_dom_sf"/>
</dbReference>
<dbReference type="Proteomes" id="UP000525078">
    <property type="component" value="Unassembled WGS sequence"/>
</dbReference>
<evidence type="ECO:0000313" key="4">
    <source>
        <dbReference type="Proteomes" id="UP000525078"/>
    </source>
</evidence>
<dbReference type="InterPro" id="IPR050796">
    <property type="entry name" value="SCF_F-box_component"/>
</dbReference>
<comment type="caution">
    <text evidence="3">The sequence shown here is derived from an EMBL/GenBank/DDBJ whole genome shotgun (WGS) entry which is preliminary data.</text>
</comment>
<dbReference type="Proteomes" id="UP000583929">
    <property type="component" value="Unassembled WGS sequence"/>
</dbReference>
<gene>
    <name evidence="2" type="ORF">F8388_019638</name>
    <name evidence="3" type="ORF">G4B88_030879</name>
</gene>
<dbReference type="NCBIfam" id="TIGR01640">
    <property type="entry name" value="F_box_assoc_1"/>
    <property type="match status" value="1"/>
</dbReference>
<evidence type="ECO:0000313" key="5">
    <source>
        <dbReference type="Proteomes" id="UP000583929"/>
    </source>
</evidence>
<dbReference type="InterPro" id="IPR001810">
    <property type="entry name" value="F-box_dom"/>
</dbReference>
<dbReference type="AlphaFoldDB" id="A0A7J6DWD0"/>
<dbReference type="PANTHER" id="PTHR31672">
    <property type="entry name" value="BNACNNG10540D PROTEIN"/>
    <property type="match status" value="1"/>
</dbReference>
<dbReference type="EMBL" id="JAATIP010000389">
    <property type="protein sequence ID" value="KAF4349678.1"/>
    <property type="molecule type" value="Genomic_DNA"/>
</dbReference>
<protein>
    <recommendedName>
        <fullName evidence="1">F-box domain-containing protein</fullName>
    </recommendedName>
</protein>
<name>A0A7J6DWD0_CANSA</name>
<evidence type="ECO:0000313" key="2">
    <source>
        <dbReference type="EMBL" id="KAF4349678.1"/>
    </source>
</evidence>
<dbReference type="PROSITE" id="PS50181">
    <property type="entry name" value="FBOX"/>
    <property type="match status" value="1"/>
</dbReference>